<dbReference type="AlphaFoldDB" id="A0A1E3IS84"/>
<evidence type="ECO:0000313" key="4">
    <source>
        <dbReference type="Proteomes" id="UP000094819"/>
    </source>
</evidence>
<gene>
    <name evidence="3" type="ORF">L198_06003</name>
</gene>
<protein>
    <submittedName>
        <fullName evidence="3">Uncharacterized protein</fullName>
    </submittedName>
</protein>
<evidence type="ECO:0000256" key="2">
    <source>
        <dbReference type="SAM" id="Phobius"/>
    </source>
</evidence>
<dbReference type="OrthoDB" id="2574961at2759"/>
<dbReference type="GeneID" id="30195215"/>
<evidence type="ECO:0000313" key="3">
    <source>
        <dbReference type="EMBL" id="ODN91483.1"/>
    </source>
</evidence>
<organism evidence="3 4">
    <name type="scientific">Cryptococcus wingfieldii CBS 7118</name>
    <dbReference type="NCBI Taxonomy" id="1295528"/>
    <lineage>
        <taxon>Eukaryota</taxon>
        <taxon>Fungi</taxon>
        <taxon>Dikarya</taxon>
        <taxon>Basidiomycota</taxon>
        <taxon>Agaricomycotina</taxon>
        <taxon>Tremellomycetes</taxon>
        <taxon>Tremellales</taxon>
        <taxon>Cryptococcaceae</taxon>
        <taxon>Cryptococcus</taxon>
    </lineage>
</organism>
<dbReference type="Proteomes" id="UP000094819">
    <property type="component" value="Unassembled WGS sequence"/>
</dbReference>
<keyword evidence="4" id="KW-1185">Reference proteome</keyword>
<accession>A0A1E3IS84</accession>
<feature type="region of interest" description="Disordered" evidence="1">
    <location>
        <begin position="124"/>
        <end position="144"/>
    </location>
</feature>
<feature type="region of interest" description="Disordered" evidence="1">
    <location>
        <begin position="162"/>
        <end position="228"/>
    </location>
</feature>
<dbReference type="RefSeq" id="XP_019030109.1">
    <property type="nucleotide sequence ID" value="XM_019178070.1"/>
</dbReference>
<sequence length="228" mass="24661">MAPSSLNYFSLAKRGCAYHSGDTSGTTYDSNGKACAKLSSGDKVAIAVVAGCIGVTIAILIAIYARRYFRSRSREQASPSFATQRPMSFAKAPLMTTYSQDNIPSLSPSLGYYKGSGAESYKSSSDAGSIRSYHSHPSSHSSHSTRSEMLYFPVLSADGHLLPPPPASARPAEHDYEEELRPLPSPPSDSDDGVSLYAPVPKTWEQQHPVPNPFFPEVFNGESYASRR</sequence>
<comment type="caution">
    <text evidence="3">The sequence shown here is derived from an EMBL/GenBank/DDBJ whole genome shotgun (WGS) entry which is preliminary data.</text>
</comment>
<keyword evidence="2" id="KW-1133">Transmembrane helix</keyword>
<reference evidence="3 4" key="1">
    <citation type="submission" date="2016-06" db="EMBL/GenBank/DDBJ databases">
        <title>Evolution of pathogenesis and genome organization in the Tremellales.</title>
        <authorList>
            <person name="Cuomo C."/>
            <person name="Litvintseva A."/>
            <person name="Heitman J."/>
            <person name="Chen Y."/>
            <person name="Sun S."/>
            <person name="Springer D."/>
            <person name="Dromer F."/>
            <person name="Young S."/>
            <person name="Zeng Q."/>
            <person name="Chapman S."/>
            <person name="Gujja S."/>
            <person name="Saif S."/>
            <person name="Birren B."/>
        </authorList>
    </citation>
    <scope>NUCLEOTIDE SEQUENCE [LARGE SCALE GENOMIC DNA]</scope>
    <source>
        <strain evidence="3 4">CBS 7118</strain>
    </source>
</reference>
<name>A0A1E3IS84_9TREE</name>
<feature type="compositionally biased region" description="Low complexity" evidence="1">
    <location>
        <begin position="129"/>
        <end position="144"/>
    </location>
</feature>
<keyword evidence="2" id="KW-0812">Transmembrane</keyword>
<keyword evidence="2" id="KW-0472">Membrane</keyword>
<feature type="transmembrane region" description="Helical" evidence="2">
    <location>
        <begin position="44"/>
        <end position="65"/>
    </location>
</feature>
<evidence type="ECO:0000256" key="1">
    <source>
        <dbReference type="SAM" id="MobiDB-lite"/>
    </source>
</evidence>
<dbReference type="EMBL" id="AWGH01000019">
    <property type="protein sequence ID" value="ODN91483.1"/>
    <property type="molecule type" value="Genomic_DNA"/>
</dbReference>
<proteinExistence type="predicted"/>